<dbReference type="CTD" id="20248000"/>
<dbReference type="EMBL" id="KB203274">
    <property type="protein sequence ID" value="ESO85403.1"/>
    <property type="molecule type" value="Genomic_DNA"/>
</dbReference>
<dbReference type="HOGENOM" id="CLU_1519580_0_0_1"/>
<sequence>MSGNVSKKELEFQLKQLHGSKKLEMEQEAQDRHSLRVQRYMDKEIKATQEELGDIVASTSQGHHPRRRGSIPTISVSPAALNAPQYSHYQEGDHLKIKTKHNLILSEKLSDNIRTREARRRERSLSPARDIRRVSSASIENLFMAANVLRDTEHGEEALKLLETLTAEDDQATARRR</sequence>
<gene>
    <name evidence="1" type="ORF">LOTGIDRAFT_229425</name>
</gene>
<dbReference type="Proteomes" id="UP000030746">
    <property type="component" value="Unassembled WGS sequence"/>
</dbReference>
<dbReference type="AlphaFoldDB" id="V3Z434"/>
<dbReference type="GeneID" id="20248000"/>
<dbReference type="KEGG" id="lgi:LOTGIDRAFT_229425"/>
<dbReference type="RefSeq" id="XP_009063650.1">
    <property type="nucleotide sequence ID" value="XM_009065402.1"/>
</dbReference>
<accession>V3Z434</accession>
<protein>
    <submittedName>
        <fullName evidence="1">Uncharacterized protein</fullName>
    </submittedName>
</protein>
<organism evidence="1 2">
    <name type="scientific">Lottia gigantea</name>
    <name type="common">Giant owl limpet</name>
    <dbReference type="NCBI Taxonomy" id="225164"/>
    <lineage>
        <taxon>Eukaryota</taxon>
        <taxon>Metazoa</taxon>
        <taxon>Spiralia</taxon>
        <taxon>Lophotrochozoa</taxon>
        <taxon>Mollusca</taxon>
        <taxon>Gastropoda</taxon>
        <taxon>Patellogastropoda</taxon>
        <taxon>Lottioidea</taxon>
        <taxon>Lottiidae</taxon>
        <taxon>Lottia</taxon>
    </lineage>
</organism>
<proteinExistence type="predicted"/>
<evidence type="ECO:0000313" key="2">
    <source>
        <dbReference type="Proteomes" id="UP000030746"/>
    </source>
</evidence>
<keyword evidence="2" id="KW-1185">Reference proteome</keyword>
<reference evidence="1 2" key="1">
    <citation type="journal article" date="2013" name="Nature">
        <title>Insights into bilaterian evolution from three spiralian genomes.</title>
        <authorList>
            <person name="Simakov O."/>
            <person name="Marletaz F."/>
            <person name="Cho S.J."/>
            <person name="Edsinger-Gonzales E."/>
            <person name="Havlak P."/>
            <person name="Hellsten U."/>
            <person name="Kuo D.H."/>
            <person name="Larsson T."/>
            <person name="Lv J."/>
            <person name="Arendt D."/>
            <person name="Savage R."/>
            <person name="Osoegawa K."/>
            <person name="de Jong P."/>
            <person name="Grimwood J."/>
            <person name="Chapman J.A."/>
            <person name="Shapiro H."/>
            <person name="Aerts A."/>
            <person name="Otillar R.P."/>
            <person name="Terry A.Y."/>
            <person name="Boore J.L."/>
            <person name="Grigoriev I.V."/>
            <person name="Lindberg D.R."/>
            <person name="Seaver E.C."/>
            <person name="Weisblat D.A."/>
            <person name="Putnam N.H."/>
            <person name="Rokhsar D.S."/>
        </authorList>
    </citation>
    <scope>NUCLEOTIDE SEQUENCE [LARGE SCALE GENOMIC DNA]</scope>
</reference>
<evidence type="ECO:0000313" key="1">
    <source>
        <dbReference type="EMBL" id="ESO85403.1"/>
    </source>
</evidence>
<name>V3Z434_LOTGI</name>
<dbReference type="OMA" id="HDINART"/>